<dbReference type="InterPro" id="IPR045389">
    <property type="entry name" value="DUF6522"/>
</dbReference>
<dbReference type="AlphaFoldDB" id="A0A1H8JX81"/>
<dbReference type="EMBL" id="FODE01000019">
    <property type="protein sequence ID" value="SEN85323.1"/>
    <property type="molecule type" value="Genomic_DNA"/>
</dbReference>
<protein>
    <submittedName>
        <fullName evidence="1">Uncharacterized protein</fullName>
    </submittedName>
</protein>
<name>A0A1H8JX81_9RHOB</name>
<dbReference type="STRING" id="34002.SAMN04489859_101939"/>
<evidence type="ECO:0000313" key="2">
    <source>
        <dbReference type="Proteomes" id="UP000199054"/>
    </source>
</evidence>
<sequence length="93" mass="10076">MTAVSRQDDRFEVDATLIAEGFDLDPASVAGFMRDGQITSRCEAGVDADSGRWRLTFYHRDRALRLTIDGAGQIVSRARFAVADRTAGADPAA</sequence>
<evidence type="ECO:0000313" key="1">
    <source>
        <dbReference type="EMBL" id="SEN85323.1"/>
    </source>
</evidence>
<dbReference type="Proteomes" id="UP000199054">
    <property type="component" value="Unassembled WGS sequence"/>
</dbReference>
<organism evidence="1 2">
    <name type="scientific">Paracoccus alcaliphilus</name>
    <dbReference type="NCBI Taxonomy" id="34002"/>
    <lineage>
        <taxon>Bacteria</taxon>
        <taxon>Pseudomonadati</taxon>
        <taxon>Pseudomonadota</taxon>
        <taxon>Alphaproteobacteria</taxon>
        <taxon>Rhodobacterales</taxon>
        <taxon>Paracoccaceae</taxon>
        <taxon>Paracoccus</taxon>
    </lineage>
</organism>
<keyword evidence="2" id="KW-1185">Reference proteome</keyword>
<dbReference type="RefSeq" id="WP_090613302.1">
    <property type="nucleotide sequence ID" value="NZ_CP067126.1"/>
</dbReference>
<dbReference type="Pfam" id="PF20132">
    <property type="entry name" value="DUF6522"/>
    <property type="match status" value="1"/>
</dbReference>
<gene>
    <name evidence="1" type="ORF">SAMN04489859_101939</name>
</gene>
<accession>A0A1H8JX81</accession>
<proteinExistence type="predicted"/>
<reference evidence="1 2" key="1">
    <citation type="submission" date="2016-10" db="EMBL/GenBank/DDBJ databases">
        <authorList>
            <person name="de Groot N.N."/>
        </authorList>
    </citation>
    <scope>NUCLEOTIDE SEQUENCE [LARGE SCALE GENOMIC DNA]</scope>
    <source>
        <strain evidence="1 2">DSM 8512</strain>
    </source>
</reference>
<dbReference type="OrthoDB" id="8238457at2"/>